<dbReference type="EC" id="1.5.1.-" evidence="5"/>
<evidence type="ECO:0000256" key="1">
    <source>
        <dbReference type="ARBA" id="ARBA00022630"/>
    </source>
</evidence>
<dbReference type="SUPFAM" id="SSF52218">
    <property type="entry name" value="Flavoproteins"/>
    <property type="match status" value="1"/>
</dbReference>
<keyword evidence="3 5" id="KW-0560">Oxidoreductase</keyword>
<dbReference type="EMBL" id="JBHTMM010000153">
    <property type="protein sequence ID" value="MFD1313014.1"/>
    <property type="molecule type" value="Genomic_DNA"/>
</dbReference>
<gene>
    <name evidence="5" type="ORF">ACFQ5X_45635</name>
</gene>
<dbReference type="Proteomes" id="UP001597058">
    <property type="component" value="Unassembled WGS sequence"/>
</dbReference>
<dbReference type="InterPro" id="IPR023932">
    <property type="entry name" value="CE1759_FMN_reduct"/>
</dbReference>
<proteinExistence type="predicted"/>
<name>A0ABW3XUR5_9ACTN</name>
<comment type="caution">
    <text evidence="5">The sequence shown here is derived from an EMBL/GenBank/DDBJ whole genome shotgun (WGS) entry which is preliminary data.</text>
</comment>
<dbReference type="InterPro" id="IPR051814">
    <property type="entry name" value="NAD(P)H-dep_FMN_reductase"/>
</dbReference>
<evidence type="ECO:0000256" key="3">
    <source>
        <dbReference type="ARBA" id="ARBA00023002"/>
    </source>
</evidence>
<dbReference type="PANTHER" id="PTHR43408">
    <property type="entry name" value="FMN REDUCTASE (NADPH)"/>
    <property type="match status" value="1"/>
</dbReference>
<dbReference type="InterPro" id="IPR005025">
    <property type="entry name" value="FMN_Rdtase-like_dom"/>
</dbReference>
<keyword evidence="6" id="KW-1185">Reference proteome</keyword>
<evidence type="ECO:0000259" key="4">
    <source>
        <dbReference type="Pfam" id="PF03358"/>
    </source>
</evidence>
<keyword evidence="2" id="KW-0288">FMN</keyword>
<evidence type="ECO:0000313" key="6">
    <source>
        <dbReference type="Proteomes" id="UP001597058"/>
    </source>
</evidence>
<dbReference type="Gene3D" id="3.40.50.360">
    <property type="match status" value="1"/>
</dbReference>
<keyword evidence="1" id="KW-0285">Flavoprotein</keyword>
<dbReference type="RefSeq" id="WP_381241869.1">
    <property type="nucleotide sequence ID" value="NZ_JBHSKH010000103.1"/>
</dbReference>
<dbReference type="GO" id="GO:0016491">
    <property type="term" value="F:oxidoreductase activity"/>
    <property type="evidence" value="ECO:0007669"/>
    <property type="project" value="UniProtKB-KW"/>
</dbReference>
<evidence type="ECO:0000313" key="5">
    <source>
        <dbReference type="EMBL" id="MFD1313014.1"/>
    </source>
</evidence>
<feature type="domain" description="NADPH-dependent FMN reductase-like" evidence="4">
    <location>
        <begin position="6"/>
        <end position="155"/>
    </location>
</feature>
<dbReference type="NCBIfam" id="TIGR04037">
    <property type="entry name" value="LLM_duo_CE1759"/>
    <property type="match status" value="1"/>
</dbReference>
<accession>A0ABW3XUR5</accession>
<evidence type="ECO:0000256" key="2">
    <source>
        <dbReference type="ARBA" id="ARBA00022643"/>
    </source>
</evidence>
<dbReference type="Pfam" id="PF03358">
    <property type="entry name" value="FMN_red"/>
    <property type="match status" value="1"/>
</dbReference>
<sequence>MKRRLIAVASAGLRQPSSTLLLAERLAAATRRALERLGAEVDVESVELRDYGHHLVNNMITGYPSEELRPVLDTVARADGLIVVTPTFSASYTGLFKMFVDVLDEGVLEDKPVLMAATGGTARHSLVLDHVMRPLFSYLRAAVVTTGVFAAPEDWGSGHASAASLADRTERAAGELAREVDRRDTPVVEDPYMSPTPFENLLAGG</sequence>
<organism evidence="5 6">
    <name type="scientific">Streptomyces kaempferi</name>
    <dbReference type="NCBI Taxonomy" id="333725"/>
    <lineage>
        <taxon>Bacteria</taxon>
        <taxon>Bacillati</taxon>
        <taxon>Actinomycetota</taxon>
        <taxon>Actinomycetes</taxon>
        <taxon>Kitasatosporales</taxon>
        <taxon>Streptomycetaceae</taxon>
        <taxon>Streptomyces</taxon>
    </lineage>
</organism>
<dbReference type="PANTHER" id="PTHR43408:SF2">
    <property type="entry name" value="FMN REDUCTASE (NADPH)"/>
    <property type="match status" value="1"/>
</dbReference>
<protein>
    <submittedName>
        <fullName evidence="5">FMN reductase</fullName>
        <ecNumber evidence="5">1.5.1.-</ecNumber>
    </submittedName>
</protein>
<reference evidence="6" key="1">
    <citation type="journal article" date="2019" name="Int. J. Syst. Evol. Microbiol.">
        <title>The Global Catalogue of Microorganisms (GCM) 10K type strain sequencing project: providing services to taxonomists for standard genome sequencing and annotation.</title>
        <authorList>
            <consortium name="The Broad Institute Genomics Platform"/>
            <consortium name="The Broad Institute Genome Sequencing Center for Infectious Disease"/>
            <person name="Wu L."/>
            <person name="Ma J."/>
        </authorList>
    </citation>
    <scope>NUCLEOTIDE SEQUENCE [LARGE SCALE GENOMIC DNA]</scope>
    <source>
        <strain evidence="6">CGMCC 4.7020</strain>
    </source>
</reference>
<dbReference type="InterPro" id="IPR029039">
    <property type="entry name" value="Flavoprotein-like_sf"/>
</dbReference>